<feature type="non-terminal residue" evidence="1">
    <location>
        <position position="167"/>
    </location>
</feature>
<sequence length="167" mass="18573">MDELFTAVREECTPTEWSRGVELSRQDAVTLIRESEEDIELRVMLKGGMSSALVNLYPEDEDWSCDCAKQDEALSLVAAAVIALRKAKKEGRDLSAKASEAGHVRYDLTRIERGLKLERVVVMGKSERKVGASLMLLAKQLDGQGHVVITPEDLELERMLAGRPFEA</sequence>
<dbReference type="EMBL" id="UINC01037431">
    <property type="protein sequence ID" value="SVB32909.1"/>
    <property type="molecule type" value="Genomic_DNA"/>
</dbReference>
<protein>
    <submittedName>
        <fullName evidence="1">Uncharacterized protein</fullName>
    </submittedName>
</protein>
<gene>
    <name evidence="1" type="ORF">METZ01_LOCUS185763</name>
</gene>
<dbReference type="AlphaFoldDB" id="A0A382D451"/>
<organism evidence="1">
    <name type="scientific">marine metagenome</name>
    <dbReference type="NCBI Taxonomy" id="408172"/>
    <lineage>
        <taxon>unclassified sequences</taxon>
        <taxon>metagenomes</taxon>
        <taxon>ecological metagenomes</taxon>
    </lineage>
</organism>
<proteinExistence type="predicted"/>
<name>A0A382D451_9ZZZZ</name>
<reference evidence="1" key="1">
    <citation type="submission" date="2018-05" db="EMBL/GenBank/DDBJ databases">
        <authorList>
            <person name="Lanie J.A."/>
            <person name="Ng W.-L."/>
            <person name="Kazmierczak K.M."/>
            <person name="Andrzejewski T.M."/>
            <person name="Davidsen T.M."/>
            <person name="Wayne K.J."/>
            <person name="Tettelin H."/>
            <person name="Glass J.I."/>
            <person name="Rusch D."/>
            <person name="Podicherti R."/>
            <person name="Tsui H.-C.T."/>
            <person name="Winkler M.E."/>
        </authorList>
    </citation>
    <scope>NUCLEOTIDE SEQUENCE</scope>
</reference>
<accession>A0A382D451</accession>
<evidence type="ECO:0000313" key="1">
    <source>
        <dbReference type="EMBL" id="SVB32909.1"/>
    </source>
</evidence>